<dbReference type="GO" id="GO:0005886">
    <property type="term" value="C:plasma membrane"/>
    <property type="evidence" value="ECO:0007669"/>
    <property type="project" value="UniProtKB-SubCell"/>
</dbReference>
<dbReference type="AlphaFoldDB" id="A0A9X2U8D3"/>
<feature type="transmembrane region" description="Helical" evidence="13">
    <location>
        <begin position="66"/>
        <end position="88"/>
    </location>
</feature>
<dbReference type="InterPro" id="IPR004772">
    <property type="entry name" value="TrkH"/>
</dbReference>
<dbReference type="Proteomes" id="UP001155010">
    <property type="component" value="Unassembled WGS sequence"/>
</dbReference>
<organism evidence="14 15">
    <name type="scientific">Salinibacter ruber</name>
    <dbReference type="NCBI Taxonomy" id="146919"/>
    <lineage>
        <taxon>Bacteria</taxon>
        <taxon>Pseudomonadati</taxon>
        <taxon>Rhodothermota</taxon>
        <taxon>Rhodothermia</taxon>
        <taxon>Rhodothermales</taxon>
        <taxon>Salinibacteraceae</taxon>
        <taxon>Salinibacter</taxon>
    </lineage>
</organism>
<dbReference type="EMBL" id="JANUBB010000006">
    <property type="protein sequence ID" value="MCS3951674.1"/>
    <property type="molecule type" value="Genomic_DNA"/>
</dbReference>
<keyword evidence="12" id="KW-0479">Metal-binding</keyword>
<keyword evidence="6" id="KW-0633">Potassium transport</keyword>
<keyword evidence="9 13" id="KW-1133">Transmembrane helix</keyword>
<evidence type="ECO:0000256" key="13">
    <source>
        <dbReference type="SAM" id="Phobius"/>
    </source>
</evidence>
<evidence type="ECO:0000256" key="2">
    <source>
        <dbReference type="ARBA" id="ARBA00009137"/>
    </source>
</evidence>
<dbReference type="RefSeq" id="WP_183959277.1">
    <property type="nucleotide sequence ID" value="NZ_JACIFB010000018.1"/>
</dbReference>
<feature type="binding site" evidence="12">
    <location>
        <position position="228"/>
    </location>
    <ligand>
        <name>K(+)</name>
        <dbReference type="ChEBI" id="CHEBI:29103"/>
    </ligand>
</feature>
<protein>
    <submittedName>
        <fullName evidence="14">Trk system potassium uptake protein TrkH</fullName>
    </submittedName>
</protein>
<comment type="caution">
    <text evidence="14">The sequence shown here is derived from an EMBL/GenBank/DDBJ whole genome shotgun (WGS) entry which is preliminary data.</text>
</comment>
<feature type="transmembrane region" description="Helical" evidence="13">
    <location>
        <begin position="7"/>
        <end position="30"/>
    </location>
</feature>
<comment type="similarity">
    <text evidence="2">Belongs to the TrkH potassium transport family.</text>
</comment>
<evidence type="ECO:0000256" key="1">
    <source>
        <dbReference type="ARBA" id="ARBA00004429"/>
    </source>
</evidence>
<keyword evidence="3" id="KW-0813">Transport</keyword>
<evidence type="ECO:0000256" key="12">
    <source>
        <dbReference type="PIRSR" id="PIRSR006247-1"/>
    </source>
</evidence>
<feature type="transmembrane region" description="Helical" evidence="13">
    <location>
        <begin position="243"/>
        <end position="267"/>
    </location>
</feature>
<evidence type="ECO:0000256" key="4">
    <source>
        <dbReference type="ARBA" id="ARBA00022475"/>
    </source>
</evidence>
<feature type="transmembrane region" description="Helical" evidence="13">
    <location>
        <begin position="469"/>
        <end position="494"/>
    </location>
</feature>
<evidence type="ECO:0000256" key="3">
    <source>
        <dbReference type="ARBA" id="ARBA00022448"/>
    </source>
</evidence>
<evidence type="ECO:0000256" key="11">
    <source>
        <dbReference type="ARBA" id="ARBA00023136"/>
    </source>
</evidence>
<keyword evidence="7 13" id="KW-0812">Transmembrane</keyword>
<feature type="binding site" evidence="12">
    <location>
        <position position="324"/>
    </location>
    <ligand>
        <name>K(+)</name>
        <dbReference type="ChEBI" id="CHEBI:29103"/>
    </ligand>
</feature>
<dbReference type="PANTHER" id="PTHR32024:SF2">
    <property type="entry name" value="TRK SYSTEM POTASSIUM UPTAKE PROTEIN TRKG-RELATED"/>
    <property type="match status" value="1"/>
</dbReference>
<feature type="binding site" evidence="12">
    <location>
        <position position="446"/>
    </location>
    <ligand>
        <name>K(+)</name>
        <dbReference type="ChEBI" id="CHEBI:29103"/>
    </ligand>
</feature>
<dbReference type="PANTHER" id="PTHR32024">
    <property type="entry name" value="TRK SYSTEM POTASSIUM UPTAKE PROTEIN TRKG-RELATED"/>
    <property type="match status" value="1"/>
</dbReference>
<feature type="transmembrane region" description="Helical" evidence="13">
    <location>
        <begin position="137"/>
        <end position="156"/>
    </location>
</feature>
<dbReference type="GO" id="GO:0046872">
    <property type="term" value="F:metal ion binding"/>
    <property type="evidence" value="ECO:0007669"/>
    <property type="project" value="UniProtKB-KW"/>
</dbReference>
<name>A0A9X2U8D3_9BACT</name>
<dbReference type="InterPro" id="IPR003445">
    <property type="entry name" value="Cat_transpt"/>
</dbReference>
<evidence type="ECO:0000256" key="5">
    <source>
        <dbReference type="ARBA" id="ARBA00022519"/>
    </source>
</evidence>
<evidence type="ECO:0000313" key="15">
    <source>
        <dbReference type="Proteomes" id="UP001155010"/>
    </source>
</evidence>
<feature type="binding site" evidence="12">
    <location>
        <position position="323"/>
    </location>
    <ligand>
        <name>K(+)</name>
        <dbReference type="ChEBI" id="CHEBI:29103"/>
    </ligand>
</feature>
<keyword evidence="11 13" id="KW-0472">Membrane</keyword>
<feature type="transmembrane region" description="Helical" evidence="13">
    <location>
        <begin position="334"/>
        <end position="353"/>
    </location>
</feature>
<feature type="binding site" evidence="12">
    <location>
        <position position="111"/>
    </location>
    <ligand>
        <name>K(+)</name>
        <dbReference type="ChEBI" id="CHEBI:29103"/>
    </ligand>
</feature>
<accession>A0A9X2U8D3</accession>
<feature type="transmembrane region" description="Helical" evidence="13">
    <location>
        <begin position="434"/>
        <end position="457"/>
    </location>
</feature>
<feature type="transmembrane region" description="Helical" evidence="13">
    <location>
        <begin position="279"/>
        <end position="299"/>
    </location>
</feature>
<evidence type="ECO:0000256" key="9">
    <source>
        <dbReference type="ARBA" id="ARBA00022989"/>
    </source>
</evidence>
<evidence type="ECO:0000256" key="7">
    <source>
        <dbReference type="ARBA" id="ARBA00022692"/>
    </source>
</evidence>
<evidence type="ECO:0000256" key="6">
    <source>
        <dbReference type="ARBA" id="ARBA00022538"/>
    </source>
</evidence>
<feature type="transmembrane region" description="Helical" evidence="13">
    <location>
        <begin position="186"/>
        <end position="206"/>
    </location>
</feature>
<evidence type="ECO:0000256" key="10">
    <source>
        <dbReference type="ARBA" id="ARBA00023065"/>
    </source>
</evidence>
<gene>
    <name evidence="14" type="ORF">GGP83_001626</name>
</gene>
<feature type="binding site" evidence="12">
    <location>
        <position position="110"/>
    </location>
    <ligand>
        <name>K(+)</name>
        <dbReference type="ChEBI" id="CHEBI:29103"/>
    </ligand>
</feature>
<keyword evidence="10" id="KW-0406">Ion transport</keyword>
<proteinExistence type="inferred from homology"/>
<reference evidence="14" key="1">
    <citation type="submission" date="2022-08" db="EMBL/GenBank/DDBJ databases">
        <title>Genomic Encyclopedia of Type Strains, Phase V (KMG-V): Genome sequencing to study the core and pangenomes of soil and plant-associated prokaryotes.</title>
        <authorList>
            <person name="Whitman W."/>
        </authorList>
    </citation>
    <scope>NUCLEOTIDE SEQUENCE</scope>
    <source>
        <strain evidence="14">SP2017</strain>
    </source>
</reference>
<evidence type="ECO:0000256" key="8">
    <source>
        <dbReference type="ARBA" id="ARBA00022958"/>
    </source>
</evidence>
<feature type="transmembrane region" description="Helical" evidence="13">
    <location>
        <begin position="402"/>
        <end position="422"/>
    </location>
</feature>
<evidence type="ECO:0000313" key="14">
    <source>
        <dbReference type="EMBL" id="MCS3951674.1"/>
    </source>
</evidence>
<dbReference type="GO" id="GO:0015379">
    <property type="term" value="F:potassium:chloride symporter activity"/>
    <property type="evidence" value="ECO:0007669"/>
    <property type="project" value="InterPro"/>
</dbReference>
<keyword evidence="8 12" id="KW-0630">Potassium</keyword>
<dbReference type="Pfam" id="PF02386">
    <property type="entry name" value="TrkH"/>
    <property type="match status" value="1"/>
</dbReference>
<keyword evidence="5" id="KW-0997">Cell inner membrane</keyword>
<sequence>MTDWRSTTSLAGTIVKWLSVPLVVPLLIALVDGQDLGIFAATVGMTLAGGWALERTEPNPELGTREGFLLVALTWLLAAVVGAVPYVLAGRGTVAMPVNAFFESMSGFTTTGATVMKNISVDFHSPALMMWRQLTQWLGGMGIVVLAVAILPRLAVGGAELLEAEAPGPQFSRLVPRIEDTAQRLWVLYAGLTVLEIVLLYGWHLAGWAPNMGLYNAVAHGLTTMPTGGFSPEARSIEAFVPLVQWTIIPFMFLAGTSFALTWRVVTGAVHRPQGDEEFRTYVLVIGAVTILLSGALVFEQSTGTVEATARHALFQALTMITTTGYASTDFNTWLGIATTILFVAMFVGGSTGSTGGGIKVMRWIVSTKAVLRELFVSIHPNAVRPLHVGQRTVKDRIVRQIVLMIVAYFFLTLVSTAVIEAENVRIGLETDTLSVLSTVAASIGNIGPGFGLIGPMENYLAYSNPTTLLLALLMWAGRLEIFTVLIIFTPAYWTS</sequence>
<keyword evidence="4" id="KW-1003">Cell membrane</keyword>
<dbReference type="PIRSF" id="PIRSF006247">
    <property type="entry name" value="TrkH"/>
    <property type="match status" value="1"/>
</dbReference>
<feature type="transmembrane region" description="Helical" evidence="13">
    <location>
        <begin position="36"/>
        <end position="54"/>
    </location>
</feature>
<comment type="subcellular location">
    <subcellularLocation>
        <location evidence="1">Cell inner membrane</location>
        <topology evidence="1">Multi-pass membrane protein</topology>
    </subcellularLocation>
</comment>